<proteinExistence type="predicted"/>
<dbReference type="EMBL" id="GBXM01087881">
    <property type="protein sequence ID" value="JAH20696.1"/>
    <property type="molecule type" value="Transcribed_RNA"/>
</dbReference>
<protein>
    <submittedName>
        <fullName evidence="2">Uncharacterized protein</fullName>
    </submittedName>
</protein>
<keyword evidence="1" id="KW-0472">Membrane</keyword>
<accession>A0A0E9QUQ6</accession>
<keyword evidence="1" id="KW-1133">Transmembrane helix</keyword>
<evidence type="ECO:0000256" key="1">
    <source>
        <dbReference type="SAM" id="Phobius"/>
    </source>
</evidence>
<feature type="transmembrane region" description="Helical" evidence="1">
    <location>
        <begin position="6"/>
        <end position="26"/>
    </location>
</feature>
<name>A0A0E9QUQ6_ANGAN</name>
<evidence type="ECO:0000313" key="2">
    <source>
        <dbReference type="EMBL" id="JAH20696.1"/>
    </source>
</evidence>
<keyword evidence="1" id="KW-0812">Transmembrane</keyword>
<reference evidence="2" key="1">
    <citation type="submission" date="2014-11" db="EMBL/GenBank/DDBJ databases">
        <authorList>
            <person name="Amaro Gonzalez C."/>
        </authorList>
    </citation>
    <scope>NUCLEOTIDE SEQUENCE</scope>
</reference>
<dbReference type="AlphaFoldDB" id="A0A0E9QUQ6"/>
<sequence length="28" mass="3294">MLVVEASMKFNLVVLEGTIFTIYFSFFF</sequence>
<organism evidence="2">
    <name type="scientific">Anguilla anguilla</name>
    <name type="common">European freshwater eel</name>
    <name type="synonym">Muraena anguilla</name>
    <dbReference type="NCBI Taxonomy" id="7936"/>
    <lineage>
        <taxon>Eukaryota</taxon>
        <taxon>Metazoa</taxon>
        <taxon>Chordata</taxon>
        <taxon>Craniata</taxon>
        <taxon>Vertebrata</taxon>
        <taxon>Euteleostomi</taxon>
        <taxon>Actinopterygii</taxon>
        <taxon>Neopterygii</taxon>
        <taxon>Teleostei</taxon>
        <taxon>Anguilliformes</taxon>
        <taxon>Anguillidae</taxon>
        <taxon>Anguilla</taxon>
    </lineage>
</organism>
<reference evidence="2" key="2">
    <citation type="journal article" date="2015" name="Fish Shellfish Immunol.">
        <title>Early steps in the European eel (Anguilla anguilla)-Vibrio vulnificus interaction in the gills: Role of the RtxA13 toxin.</title>
        <authorList>
            <person name="Callol A."/>
            <person name="Pajuelo D."/>
            <person name="Ebbesson L."/>
            <person name="Teles M."/>
            <person name="MacKenzie S."/>
            <person name="Amaro C."/>
        </authorList>
    </citation>
    <scope>NUCLEOTIDE SEQUENCE</scope>
</reference>